<evidence type="ECO:0000259" key="8">
    <source>
        <dbReference type="PROSITE" id="PS51935"/>
    </source>
</evidence>
<evidence type="ECO:0000256" key="7">
    <source>
        <dbReference type="SAM" id="SignalP"/>
    </source>
</evidence>
<dbReference type="GO" id="GO:0006508">
    <property type="term" value="P:proteolysis"/>
    <property type="evidence" value="ECO:0007669"/>
    <property type="project" value="UniProtKB-KW"/>
</dbReference>
<feature type="chain" id="PRO_5038391229" description="NlpC/P60 domain-containing protein" evidence="7">
    <location>
        <begin position="37"/>
        <end position="489"/>
    </location>
</feature>
<evidence type="ECO:0000256" key="2">
    <source>
        <dbReference type="ARBA" id="ARBA00022670"/>
    </source>
</evidence>
<dbReference type="Proteomes" id="UP000317046">
    <property type="component" value="Unassembled WGS sequence"/>
</dbReference>
<dbReference type="InterPro" id="IPR038765">
    <property type="entry name" value="Papain-like_cys_pep_sf"/>
</dbReference>
<sequence length="489" mass="49398">MTHPHPRSRTVPQLRRSAAATLAAALLVLTPVAATAVPAAPSDQDVRDARRAVAGAESSVAAIEVRLAQQSAERDAALVRVQQAAEAYTQAQVDAEAAAAAATTAAESHRVAQEQAEAARRTLVAIARQSARSGGSMDTVQAFLSADGFDQVVERSTALARVSTKADTAVQEYRAAQLVATTLKNRADAAVAAQEEAAEAAQDALAEAKAVQEEADDAVAAATVEREGLIAQLAAARSTSAEVERARQDALDVERRARENAAAQARRTATPAPAAGPAAQAPPAPSSAQAPAAQAPAAPAPAAPAPAAPAPAAPAPAAPAPAPAAPAPAPAAPAPAPAAPAPAPAVPAPAPAPSNPYGLGTGRSRGSAGQGEAASAWARTQAGIPYLWGGTGPGGYDCSGLTGGAWRSAGVNLNRTSRDQYKQVLKISYDSLRPGDLVFWSTDPNNPDKIHHVALYVGGGQIMEAAREGVPVRLASMRWSGTMPYAGRP</sequence>
<dbReference type="InterPro" id="IPR000064">
    <property type="entry name" value="NLP_P60_dom"/>
</dbReference>
<feature type="coiled-coil region" evidence="5">
    <location>
        <begin position="184"/>
        <end position="256"/>
    </location>
</feature>
<dbReference type="PRINTS" id="PR01217">
    <property type="entry name" value="PRICHEXTENSN"/>
</dbReference>
<dbReference type="PROSITE" id="PS51935">
    <property type="entry name" value="NLPC_P60"/>
    <property type="match status" value="1"/>
</dbReference>
<dbReference type="Pfam" id="PF00877">
    <property type="entry name" value="NLPC_P60"/>
    <property type="match status" value="1"/>
</dbReference>
<comment type="similarity">
    <text evidence="1">Belongs to the peptidase C40 family.</text>
</comment>
<keyword evidence="5" id="KW-0175">Coiled coil</keyword>
<evidence type="ECO:0000256" key="1">
    <source>
        <dbReference type="ARBA" id="ARBA00007074"/>
    </source>
</evidence>
<evidence type="ECO:0000313" key="10">
    <source>
        <dbReference type="Proteomes" id="UP000317046"/>
    </source>
</evidence>
<keyword evidence="7" id="KW-0732">Signal</keyword>
<dbReference type="RefSeq" id="WP_141372300.1">
    <property type="nucleotide sequence ID" value="NZ_BJLR01000018.1"/>
</dbReference>
<keyword evidence="3" id="KW-0378">Hydrolase</keyword>
<gene>
    <name evidence="9" type="ORF">CCE01nite_20500</name>
</gene>
<evidence type="ECO:0000256" key="4">
    <source>
        <dbReference type="ARBA" id="ARBA00022807"/>
    </source>
</evidence>
<feature type="compositionally biased region" description="Pro residues" evidence="6">
    <location>
        <begin position="298"/>
        <end position="354"/>
    </location>
</feature>
<keyword evidence="10" id="KW-1185">Reference proteome</keyword>
<organism evidence="9 10">
    <name type="scientific">Cellulomonas cellasea</name>
    <dbReference type="NCBI Taxonomy" id="43670"/>
    <lineage>
        <taxon>Bacteria</taxon>
        <taxon>Bacillati</taxon>
        <taxon>Actinomycetota</taxon>
        <taxon>Actinomycetes</taxon>
        <taxon>Micrococcales</taxon>
        <taxon>Cellulomonadaceae</taxon>
        <taxon>Cellulomonas</taxon>
    </lineage>
</organism>
<evidence type="ECO:0000256" key="6">
    <source>
        <dbReference type="SAM" id="MobiDB-lite"/>
    </source>
</evidence>
<evidence type="ECO:0000256" key="5">
    <source>
        <dbReference type="SAM" id="Coils"/>
    </source>
</evidence>
<dbReference type="GO" id="GO:0008234">
    <property type="term" value="F:cysteine-type peptidase activity"/>
    <property type="evidence" value="ECO:0007669"/>
    <property type="project" value="UniProtKB-KW"/>
</dbReference>
<dbReference type="AlphaFoldDB" id="A0A4Y3KUH4"/>
<comment type="caution">
    <text evidence="9">The sequence shown here is derived from an EMBL/GenBank/DDBJ whole genome shotgun (WGS) entry which is preliminary data.</text>
</comment>
<reference evidence="9" key="1">
    <citation type="submission" date="2019-06" db="EMBL/GenBank/DDBJ databases">
        <title>Whole genome shotgun sequence of Cellulomonas cellasea NBRC 3753.</title>
        <authorList>
            <person name="Hosoyama A."/>
            <person name="Uohara A."/>
            <person name="Ohji S."/>
            <person name="Ichikawa N."/>
        </authorList>
    </citation>
    <scope>NUCLEOTIDE SEQUENCE [LARGE SCALE GENOMIC DNA]</scope>
    <source>
        <strain evidence="9">NBRC 3753</strain>
    </source>
</reference>
<keyword evidence="4" id="KW-0788">Thiol protease</keyword>
<protein>
    <recommendedName>
        <fullName evidence="8">NlpC/P60 domain-containing protein</fullName>
    </recommendedName>
</protein>
<keyword evidence="2" id="KW-0645">Protease</keyword>
<dbReference type="PANTHER" id="PTHR47359:SF3">
    <property type="entry name" value="NLP_P60 DOMAIN-CONTAINING PROTEIN-RELATED"/>
    <property type="match status" value="1"/>
</dbReference>
<dbReference type="Gene3D" id="3.90.1720.10">
    <property type="entry name" value="endopeptidase domain like (from Nostoc punctiforme)"/>
    <property type="match status" value="1"/>
</dbReference>
<dbReference type="InterPro" id="IPR051794">
    <property type="entry name" value="PG_Endopeptidase_C40"/>
</dbReference>
<evidence type="ECO:0000313" key="9">
    <source>
        <dbReference type="EMBL" id="GEA88101.1"/>
    </source>
</evidence>
<feature type="domain" description="NlpC/P60" evidence="8">
    <location>
        <begin position="368"/>
        <end position="489"/>
    </location>
</feature>
<feature type="signal peptide" evidence="7">
    <location>
        <begin position="1"/>
        <end position="36"/>
    </location>
</feature>
<name>A0A4Y3KUH4_9CELL</name>
<evidence type="ECO:0000256" key="3">
    <source>
        <dbReference type="ARBA" id="ARBA00022801"/>
    </source>
</evidence>
<dbReference type="SUPFAM" id="SSF54001">
    <property type="entry name" value="Cysteine proteinases"/>
    <property type="match status" value="1"/>
</dbReference>
<feature type="compositionally biased region" description="Low complexity" evidence="6">
    <location>
        <begin position="261"/>
        <end position="279"/>
    </location>
</feature>
<proteinExistence type="inferred from homology"/>
<dbReference type="PANTHER" id="PTHR47359">
    <property type="entry name" value="PEPTIDOGLYCAN DL-ENDOPEPTIDASE CWLO"/>
    <property type="match status" value="1"/>
</dbReference>
<feature type="compositionally biased region" description="Low complexity" evidence="6">
    <location>
        <begin position="286"/>
        <end position="297"/>
    </location>
</feature>
<feature type="region of interest" description="Disordered" evidence="6">
    <location>
        <begin position="257"/>
        <end position="376"/>
    </location>
</feature>
<accession>A0A4Y3KUH4</accession>
<dbReference type="EMBL" id="BJLR01000018">
    <property type="protein sequence ID" value="GEA88101.1"/>
    <property type="molecule type" value="Genomic_DNA"/>
</dbReference>